<dbReference type="Pfam" id="PF09827">
    <property type="entry name" value="CRISPR_Cas2"/>
    <property type="match status" value="1"/>
</dbReference>
<dbReference type="CDD" id="cd09725">
    <property type="entry name" value="Cas2_I_II_III"/>
    <property type="match status" value="1"/>
</dbReference>
<dbReference type="Proteomes" id="UP000240258">
    <property type="component" value="Chromosome"/>
</dbReference>
<keyword evidence="6 9" id="KW-0378">Hydrolase</keyword>
<evidence type="ECO:0000256" key="8">
    <source>
        <dbReference type="ARBA" id="ARBA00023118"/>
    </source>
</evidence>
<dbReference type="InterPro" id="IPR021127">
    <property type="entry name" value="CRISPR_associated_Cas2"/>
</dbReference>
<evidence type="ECO:0000256" key="9">
    <source>
        <dbReference type="HAMAP-Rule" id="MF_01471"/>
    </source>
</evidence>
<feature type="binding site" evidence="9">
    <location>
        <position position="8"/>
    </location>
    <ligand>
        <name>Mg(2+)</name>
        <dbReference type="ChEBI" id="CHEBI:18420"/>
        <note>catalytic</note>
    </ligand>
</feature>
<keyword evidence="8 9" id="KW-0051">Antiviral defense</keyword>
<proteinExistence type="inferred from homology"/>
<evidence type="ECO:0000256" key="4">
    <source>
        <dbReference type="ARBA" id="ARBA00022723"/>
    </source>
</evidence>
<evidence type="ECO:0000256" key="2">
    <source>
        <dbReference type="ARBA" id="ARBA00009959"/>
    </source>
</evidence>
<name>A0ABN5JC36_FUSMR</name>
<protein>
    <recommendedName>
        <fullName evidence="9">CRISPR-associated endoribonuclease Cas2</fullName>
        <ecNumber evidence="9">3.1.-.-</ecNumber>
    </recommendedName>
</protein>
<dbReference type="PANTHER" id="PTHR34405">
    <property type="entry name" value="CRISPR-ASSOCIATED ENDORIBONUCLEASE CAS2"/>
    <property type="match status" value="1"/>
</dbReference>
<dbReference type="InterPro" id="IPR019199">
    <property type="entry name" value="Virulence_VapD/CRISPR_Cas2"/>
</dbReference>
<keyword evidence="4 9" id="KW-0479">Metal-binding</keyword>
<keyword evidence="11" id="KW-1185">Reference proteome</keyword>
<accession>A0ABN5JC36</accession>
<evidence type="ECO:0000256" key="6">
    <source>
        <dbReference type="ARBA" id="ARBA00022801"/>
    </source>
</evidence>
<comment type="function">
    <text evidence="9">CRISPR (clustered regularly interspaced short palindromic repeat), is an adaptive immune system that provides protection against mobile genetic elements (viruses, transposable elements and conjugative plasmids). CRISPR clusters contain sequences complementary to antecedent mobile elements and target invading nucleic acids. CRISPR clusters are transcribed and processed into CRISPR RNA (crRNA). Functions as a ssRNA-specific endoribonuclease. Involved in the integration of spacer DNA into the CRISPR cassette.</text>
</comment>
<dbReference type="PANTHER" id="PTHR34405:SF3">
    <property type="entry name" value="CRISPR-ASSOCIATED ENDORIBONUCLEASE CAS2 3"/>
    <property type="match status" value="1"/>
</dbReference>
<dbReference type="EC" id="3.1.-.-" evidence="9"/>
<evidence type="ECO:0000313" key="11">
    <source>
        <dbReference type="Proteomes" id="UP000240258"/>
    </source>
</evidence>
<dbReference type="NCBIfam" id="TIGR01573">
    <property type="entry name" value="cas2"/>
    <property type="match status" value="1"/>
</dbReference>
<keyword evidence="5 9" id="KW-0255">Endonuclease</keyword>
<keyword evidence="7 9" id="KW-0460">Magnesium</keyword>
<evidence type="ECO:0000256" key="7">
    <source>
        <dbReference type="ARBA" id="ARBA00022842"/>
    </source>
</evidence>
<reference evidence="11" key="1">
    <citation type="journal article" date="2018" name="MSphere">
        <title>Fusobacterium Genomics Using MinION and Illumina Sequencing Enables Genome Completion and Correction.</title>
        <authorList>
            <person name="Todd S.M."/>
            <person name="Settlage R.E."/>
            <person name="Lahmers K.K."/>
            <person name="Slade D.J."/>
        </authorList>
    </citation>
    <scope>NUCLEOTIDE SEQUENCE [LARGE SCALE GENOMIC DNA]</scope>
    <source>
        <strain evidence="11">ATCC 9817</strain>
    </source>
</reference>
<keyword evidence="3 9" id="KW-0540">Nuclease</keyword>
<dbReference type="HAMAP" id="MF_01471">
    <property type="entry name" value="Cas2"/>
    <property type="match status" value="1"/>
</dbReference>
<dbReference type="Gene3D" id="3.30.70.240">
    <property type="match status" value="1"/>
</dbReference>
<organism evidence="10 11">
    <name type="scientific">Fusobacterium mortiferum ATCC 9817</name>
    <dbReference type="NCBI Taxonomy" id="469616"/>
    <lineage>
        <taxon>Bacteria</taxon>
        <taxon>Fusobacteriati</taxon>
        <taxon>Fusobacteriota</taxon>
        <taxon>Fusobacteriia</taxon>
        <taxon>Fusobacteriales</taxon>
        <taxon>Fusobacteriaceae</taxon>
        <taxon>Fusobacterium</taxon>
    </lineage>
</organism>
<dbReference type="EMBL" id="CP028102">
    <property type="protein sequence ID" value="AVQ19764.1"/>
    <property type="molecule type" value="Genomic_DNA"/>
</dbReference>
<comment type="cofactor">
    <cofactor evidence="1 9">
        <name>Mg(2+)</name>
        <dbReference type="ChEBI" id="CHEBI:18420"/>
    </cofactor>
</comment>
<dbReference type="GeneID" id="62764253"/>
<gene>
    <name evidence="9 10" type="primary">cas2</name>
    <name evidence="10" type="ORF">C4N19_11955</name>
</gene>
<evidence type="ECO:0000313" key="10">
    <source>
        <dbReference type="EMBL" id="AVQ19764.1"/>
    </source>
</evidence>
<sequence>MKVIIAYDIIENGVRNRIIEVLLEEGMMRIQKSVFFGEINEKKIKKLVKRVEGIIDKEIDSLYFFKLCEKDFSKVNYFGKNIEFHFFNKDFFII</sequence>
<evidence type="ECO:0000256" key="1">
    <source>
        <dbReference type="ARBA" id="ARBA00001946"/>
    </source>
</evidence>
<dbReference type="SUPFAM" id="SSF143430">
    <property type="entry name" value="TTP0101/SSO1404-like"/>
    <property type="match status" value="1"/>
</dbReference>
<comment type="similarity">
    <text evidence="2 9">Belongs to the CRISPR-associated endoribonuclease Cas2 protein family.</text>
</comment>
<evidence type="ECO:0000256" key="3">
    <source>
        <dbReference type="ARBA" id="ARBA00022722"/>
    </source>
</evidence>
<comment type="subunit">
    <text evidence="9">Homodimer, forms a heterotetramer with a Cas1 homodimer.</text>
</comment>
<evidence type="ECO:0000256" key="5">
    <source>
        <dbReference type="ARBA" id="ARBA00022759"/>
    </source>
</evidence>
<dbReference type="GO" id="GO:0004519">
    <property type="term" value="F:endonuclease activity"/>
    <property type="evidence" value="ECO:0007669"/>
    <property type="project" value="UniProtKB-KW"/>
</dbReference>
<dbReference type="RefSeq" id="WP_005886888.1">
    <property type="nucleotide sequence ID" value="NZ_CP028102.1"/>
</dbReference>